<dbReference type="RefSeq" id="WP_174405563.1">
    <property type="nucleotide sequence ID" value="NZ_BLVO01000013.1"/>
</dbReference>
<evidence type="ECO:0000313" key="1">
    <source>
        <dbReference type="EMBL" id="GFM33916.1"/>
    </source>
</evidence>
<sequence length="223" mass="24890">MATGPIFSIITPSAGKRPLALAQAIESVHTAMLHAGLDASAVEMLIGYDGVQGPEVCDYPFLRFMNLPAQGHFGNGIRRILLRVAKGTRIIFLDDDNTLAPEAFVIFGRYPDAELVIARIDVSKAFANGYLPEHVEGRELFRPTNVDPLCMCLSRDLVQNRCAGWEVYEGYESDYRNLVRYYRRARSVAITDDVVGVYDAGRGMDRGGMNRRQQDIESKREIS</sequence>
<dbReference type="Proteomes" id="UP000503840">
    <property type="component" value="Unassembled WGS sequence"/>
</dbReference>
<dbReference type="AlphaFoldDB" id="A0A7J0BJM8"/>
<dbReference type="SUPFAM" id="SSF53448">
    <property type="entry name" value="Nucleotide-diphospho-sugar transferases"/>
    <property type="match status" value="1"/>
</dbReference>
<protein>
    <submittedName>
        <fullName evidence="1">Glycosyl transferase family 2</fullName>
    </submittedName>
</protein>
<evidence type="ECO:0000313" key="2">
    <source>
        <dbReference type="Proteomes" id="UP000503840"/>
    </source>
</evidence>
<reference evidence="1 2" key="1">
    <citation type="submission" date="2020-05" db="EMBL/GenBank/DDBJ databases">
        <title>Draft genome sequence of Desulfovibrio sp. strain HN2T.</title>
        <authorList>
            <person name="Ueno A."/>
            <person name="Tamazawa S."/>
            <person name="Tamamura S."/>
            <person name="Murakami T."/>
            <person name="Kiyama T."/>
            <person name="Inomata H."/>
            <person name="Amano Y."/>
            <person name="Miyakawa K."/>
            <person name="Tamaki H."/>
            <person name="Naganuma T."/>
            <person name="Kaneko K."/>
        </authorList>
    </citation>
    <scope>NUCLEOTIDE SEQUENCE [LARGE SCALE GENOMIC DNA]</scope>
    <source>
        <strain evidence="1 2">HN2</strain>
    </source>
</reference>
<organism evidence="1 2">
    <name type="scientific">Desulfovibrio subterraneus</name>
    <dbReference type="NCBI Taxonomy" id="2718620"/>
    <lineage>
        <taxon>Bacteria</taxon>
        <taxon>Pseudomonadati</taxon>
        <taxon>Thermodesulfobacteriota</taxon>
        <taxon>Desulfovibrionia</taxon>
        <taxon>Desulfovibrionales</taxon>
        <taxon>Desulfovibrionaceae</taxon>
        <taxon>Desulfovibrio</taxon>
    </lineage>
</organism>
<dbReference type="GO" id="GO:0016740">
    <property type="term" value="F:transferase activity"/>
    <property type="evidence" value="ECO:0007669"/>
    <property type="project" value="UniProtKB-KW"/>
</dbReference>
<dbReference type="EMBL" id="BLVO01000013">
    <property type="protein sequence ID" value="GFM33916.1"/>
    <property type="molecule type" value="Genomic_DNA"/>
</dbReference>
<comment type="caution">
    <text evidence="1">The sequence shown here is derived from an EMBL/GenBank/DDBJ whole genome shotgun (WGS) entry which is preliminary data.</text>
</comment>
<name>A0A7J0BJM8_9BACT</name>
<keyword evidence="2" id="KW-1185">Reference proteome</keyword>
<proteinExistence type="predicted"/>
<accession>A0A7J0BJM8</accession>
<dbReference type="InterPro" id="IPR029044">
    <property type="entry name" value="Nucleotide-diphossugar_trans"/>
</dbReference>
<gene>
    <name evidence="1" type="ORF">DSM101010T_22810</name>
</gene>
<keyword evidence="1" id="KW-0808">Transferase</keyword>